<dbReference type="Gene3D" id="2.130.10.10">
    <property type="entry name" value="YVTN repeat-like/Quinoprotein amine dehydrogenase"/>
    <property type="match status" value="2"/>
</dbReference>
<dbReference type="PROSITE" id="PS00678">
    <property type="entry name" value="WD_REPEATS_1"/>
    <property type="match status" value="1"/>
</dbReference>
<feature type="region of interest" description="Disordered" evidence="5">
    <location>
        <begin position="104"/>
        <end position="128"/>
    </location>
</feature>
<gene>
    <name evidence="6" type="ORF">OC846_003598</name>
</gene>
<evidence type="ECO:0000256" key="1">
    <source>
        <dbReference type="ARBA" id="ARBA00022574"/>
    </source>
</evidence>
<dbReference type="InterPro" id="IPR015943">
    <property type="entry name" value="WD40/YVTN_repeat-like_dom_sf"/>
</dbReference>
<dbReference type="AlphaFoldDB" id="A0AAN6GPE4"/>
<evidence type="ECO:0000256" key="5">
    <source>
        <dbReference type="SAM" id="MobiDB-lite"/>
    </source>
</evidence>
<dbReference type="EMBL" id="JAPDMZ010000090">
    <property type="protein sequence ID" value="KAK0550583.1"/>
    <property type="molecule type" value="Genomic_DNA"/>
</dbReference>
<comment type="similarity">
    <text evidence="3">Belongs to the THOC3 family.</text>
</comment>
<dbReference type="PANTHER" id="PTHR22839">
    <property type="entry name" value="THO COMPLEX SUBUNIT 3 THO3"/>
    <property type="match status" value="1"/>
</dbReference>
<dbReference type="InterPro" id="IPR001680">
    <property type="entry name" value="WD40_rpt"/>
</dbReference>
<comment type="caution">
    <text evidence="6">The sequence shown here is derived from an EMBL/GenBank/DDBJ whole genome shotgun (WGS) entry which is preliminary data.</text>
</comment>
<reference evidence="6" key="1">
    <citation type="journal article" date="2023" name="PhytoFront">
        <title>Draft Genome Resources of Seven Strains of Tilletia horrida, Causal Agent of Kernel Smut of Rice.</title>
        <authorList>
            <person name="Khanal S."/>
            <person name="Antony Babu S."/>
            <person name="Zhou X.G."/>
        </authorList>
    </citation>
    <scope>NUCLEOTIDE SEQUENCE</scope>
    <source>
        <strain evidence="6">TX6</strain>
    </source>
</reference>
<proteinExistence type="inferred from homology"/>
<keyword evidence="7" id="KW-1185">Reference proteome</keyword>
<dbReference type="PROSITE" id="PS50294">
    <property type="entry name" value="WD_REPEATS_REGION"/>
    <property type="match status" value="1"/>
</dbReference>
<dbReference type="InterPro" id="IPR019775">
    <property type="entry name" value="WD40_repeat_CS"/>
</dbReference>
<dbReference type="SUPFAM" id="SSF50978">
    <property type="entry name" value="WD40 repeat-like"/>
    <property type="match status" value="1"/>
</dbReference>
<evidence type="ECO:0000256" key="4">
    <source>
        <dbReference type="PROSITE-ProRule" id="PRU00221"/>
    </source>
</evidence>
<dbReference type="PANTHER" id="PTHR22839:SF0">
    <property type="entry name" value="THO COMPLEX SUBUNIT 3"/>
    <property type="match status" value="1"/>
</dbReference>
<dbReference type="InterPro" id="IPR036322">
    <property type="entry name" value="WD40_repeat_dom_sf"/>
</dbReference>
<keyword evidence="1 4" id="KW-0853">WD repeat</keyword>
<feature type="repeat" description="WD" evidence="4">
    <location>
        <begin position="210"/>
        <end position="245"/>
    </location>
</feature>
<protein>
    <submittedName>
        <fullName evidence="6">Uncharacterized protein</fullName>
    </submittedName>
</protein>
<keyword evidence="2" id="KW-0677">Repeat</keyword>
<organism evidence="6 7">
    <name type="scientific">Tilletia horrida</name>
    <dbReference type="NCBI Taxonomy" id="155126"/>
    <lineage>
        <taxon>Eukaryota</taxon>
        <taxon>Fungi</taxon>
        <taxon>Dikarya</taxon>
        <taxon>Basidiomycota</taxon>
        <taxon>Ustilaginomycotina</taxon>
        <taxon>Exobasidiomycetes</taxon>
        <taxon>Tilletiales</taxon>
        <taxon>Tilletiaceae</taxon>
        <taxon>Tilletia</taxon>
    </lineage>
</organism>
<feature type="region of interest" description="Disordered" evidence="5">
    <location>
        <begin position="152"/>
        <end position="175"/>
    </location>
</feature>
<evidence type="ECO:0000313" key="7">
    <source>
        <dbReference type="Proteomes" id="UP001176517"/>
    </source>
</evidence>
<feature type="compositionally biased region" description="Basic residues" evidence="5">
    <location>
        <begin position="1"/>
        <end position="12"/>
    </location>
</feature>
<evidence type="ECO:0000313" key="6">
    <source>
        <dbReference type="EMBL" id="KAK0550583.1"/>
    </source>
</evidence>
<sequence>MAMHSYGHHHSQFPHSYGGGAGGPNGLPPPPIAPYSNTGGGAGSSGGAASAASLLPVPPALDPVGKQKAIEAFARRELTLPSFITTPTTLRERSLVLRPAIGPSAASPSAAGGSASSSAGPGPAANHHSSIGATAPAFGVLSLSWAADGRRLASSGSNTVSPAGPPPPFPPASPLAATVAANQAAALEERSVIRIWTPEHSVDSRSTIELRGHTDHIEQVQYHPHSLDILASTGWDKTVKVWDTRISASEGKKPSKHVLDIQTRSRNLNMKYHPSGNYIAIGDRMDDVTLYDLRTGKELGYICKDELFQINRFTWSSSGDLFFLTCGNGEIRILNSRSLSALDASSTTAAADGAGLAKRGDILDWPILHTISAHHAIARNVQLDPLGRFILSSGHDACVNLFTTASPYSTTAFATMLDADGDFDFSSDHDDARSGFLPPDFTLVNSFTEFDSPAQAVGFSADGEMWAAGGDQGWVEVASTTAPHTSLLRLPYTLGSVKAIAFNPNASHPTRAHVLAYAGEESADAVRSFATAAHGGENVAAANAAPSSGSASAAPVGPTVSQIGAVRKFGFGGTIRIVGLKGSSQ</sequence>
<dbReference type="InterPro" id="IPR040132">
    <property type="entry name" value="Tex1/THOC3"/>
</dbReference>
<evidence type="ECO:0000256" key="2">
    <source>
        <dbReference type="ARBA" id="ARBA00022737"/>
    </source>
</evidence>
<dbReference type="SMART" id="SM00320">
    <property type="entry name" value="WD40"/>
    <property type="match status" value="5"/>
</dbReference>
<feature type="region of interest" description="Disordered" evidence="5">
    <location>
        <begin position="1"/>
        <end position="50"/>
    </location>
</feature>
<dbReference type="PROSITE" id="PS50082">
    <property type="entry name" value="WD_REPEATS_2"/>
    <property type="match status" value="1"/>
</dbReference>
<dbReference type="Proteomes" id="UP001176517">
    <property type="component" value="Unassembled WGS sequence"/>
</dbReference>
<name>A0AAN6GPE4_9BASI</name>
<dbReference type="GO" id="GO:0000445">
    <property type="term" value="C:THO complex part of transcription export complex"/>
    <property type="evidence" value="ECO:0007669"/>
    <property type="project" value="TreeGrafter"/>
</dbReference>
<feature type="compositionally biased region" description="Pro residues" evidence="5">
    <location>
        <begin position="163"/>
        <end position="173"/>
    </location>
</feature>
<feature type="compositionally biased region" description="Low complexity" evidence="5">
    <location>
        <begin position="104"/>
        <end position="125"/>
    </location>
</feature>
<dbReference type="GO" id="GO:0006406">
    <property type="term" value="P:mRNA export from nucleus"/>
    <property type="evidence" value="ECO:0007669"/>
    <property type="project" value="InterPro"/>
</dbReference>
<dbReference type="SUPFAM" id="SSF63829">
    <property type="entry name" value="Calcium-dependent phosphotriesterase"/>
    <property type="match status" value="1"/>
</dbReference>
<accession>A0AAN6GPE4</accession>
<evidence type="ECO:0000256" key="3">
    <source>
        <dbReference type="ARBA" id="ARBA00046343"/>
    </source>
</evidence>
<dbReference type="Pfam" id="PF00400">
    <property type="entry name" value="WD40"/>
    <property type="match status" value="1"/>
</dbReference>